<feature type="DNA-binding region" description="H-T-H motif" evidence="4">
    <location>
        <begin position="39"/>
        <end position="58"/>
    </location>
</feature>
<dbReference type="InterPro" id="IPR054129">
    <property type="entry name" value="DesT_TetR_C"/>
</dbReference>
<keyword evidence="3" id="KW-0804">Transcription</keyword>
<evidence type="ECO:0000256" key="4">
    <source>
        <dbReference type="PROSITE-ProRule" id="PRU00335"/>
    </source>
</evidence>
<dbReference type="RefSeq" id="WP_354700668.1">
    <property type="nucleotide sequence ID" value="NZ_CP114014.1"/>
</dbReference>
<dbReference type="PROSITE" id="PS50977">
    <property type="entry name" value="HTH_TETR_2"/>
    <property type="match status" value="2"/>
</dbReference>
<keyword evidence="1" id="KW-0805">Transcription regulation</keyword>
<proteinExistence type="predicted"/>
<reference evidence="6" key="1">
    <citation type="submission" date="2022-12" db="EMBL/GenBank/DDBJ databases">
        <title>Paraconexibacter alkalitolerans sp. nov. and Baekduia alba sp. nov., isolated from soil and emended description of the genera Paraconexibacter (Chun et al., 2020) and Baekduia (An et al., 2020).</title>
        <authorList>
            <person name="Vieira S."/>
            <person name="Huber K.J."/>
            <person name="Geppert A."/>
            <person name="Wolf J."/>
            <person name="Neumann-Schaal M."/>
            <person name="Muesken M."/>
            <person name="Overmann J."/>
        </authorList>
    </citation>
    <scope>NUCLEOTIDE SEQUENCE</scope>
    <source>
        <strain evidence="6">AEG42_29</strain>
    </source>
</reference>
<dbReference type="Pfam" id="PF21943">
    <property type="entry name" value="TetR_C_46"/>
    <property type="match status" value="1"/>
</dbReference>
<dbReference type="EMBL" id="CP114014">
    <property type="protein sequence ID" value="XAY04124.1"/>
    <property type="molecule type" value="Genomic_DNA"/>
</dbReference>
<dbReference type="GO" id="GO:0003700">
    <property type="term" value="F:DNA-binding transcription factor activity"/>
    <property type="evidence" value="ECO:0007669"/>
    <property type="project" value="TreeGrafter"/>
</dbReference>
<evidence type="ECO:0000259" key="5">
    <source>
        <dbReference type="PROSITE" id="PS50977"/>
    </source>
</evidence>
<dbReference type="Gene3D" id="1.10.357.10">
    <property type="entry name" value="Tetracycline Repressor, domain 2"/>
    <property type="match status" value="2"/>
</dbReference>
<dbReference type="GO" id="GO:0000976">
    <property type="term" value="F:transcription cis-regulatory region binding"/>
    <property type="evidence" value="ECO:0007669"/>
    <property type="project" value="TreeGrafter"/>
</dbReference>
<sequence>MAATPPRARTRRLPPEERRRELLDAALDVITDDGFDAVSVEAVARRAGVTRPVIYDLFGDLDGLLVALLDREEEAALGPLLAIVGGDPGDDVEPEQFLVDGVAAFLEAVRANPRTWRLVLMPPRGSSPGLRERIARTRRLIAARITALLDWGVARRGGPLGLDHELFARLIVAAGEDAARLMLLHPRRYPPARLASIARDGLALVPAGSPRGTPPPPALVALAAAPAPALADGRPGETAPDAVAAAASAGAGRMPRAQRREQLLDVTLALLAEEGFDALNMEAVARRAGVNRAIVYRSFANVNLLLLALLRREEIRTRETLDALLPDDPAGHTAPELLALTLARFLTAVTQAPLTYRVVLQRPESAPLVVQKLVSRRRAVLAERLEPLVQWGLAGISAETAGIDVDIVARMLLSVGEELARLTLDDAAYPPERIAASAWALLDVVPLG</sequence>
<dbReference type="PRINTS" id="PR00455">
    <property type="entry name" value="HTHTETR"/>
</dbReference>
<organism evidence="6">
    <name type="scientific">Paraconexibacter sp. AEG42_29</name>
    <dbReference type="NCBI Taxonomy" id="2997339"/>
    <lineage>
        <taxon>Bacteria</taxon>
        <taxon>Bacillati</taxon>
        <taxon>Actinomycetota</taxon>
        <taxon>Thermoleophilia</taxon>
        <taxon>Solirubrobacterales</taxon>
        <taxon>Paraconexibacteraceae</taxon>
        <taxon>Paraconexibacter</taxon>
    </lineage>
</organism>
<dbReference type="InterPro" id="IPR001647">
    <property type="entry name" value="HTH_TetR"/>
</dbReference>
<feature type="DNA-binding region" description="H-T-H motif" evidence="4">
    <location>
        <begin position="280"/>
        <end position="299"/>
    </location>
</feature>
<dbReference type="PANTHER" id="PTHR30055">
    <property type="entry name" value="HTH-TYPE TRANSCRIPTIONAL REGULATOR RUTR"/>
    <property type="match status" value="1"/>
</dbReference>
<evidence type="ECO:0000313" key="6">
    <source>
        <dbReference type="EMBL" id="XAY04124.1"/>
    </source>
</evidence>
<dbReference type="PANTHER" id="PTHR30055:SF226">
    <property type="entry name" value="HTH-TYPE TRANSCRIPTIONAL REGULATOR PKSA"/>
    <property type="match status" value="1"/>
</dbReference>
<evidence type="ECO:0000256" key="1">
    <source>
        <dbReference type="ARBA" id="ARBA00023015"/>
    </source>
</evidence>
<evidence type="ECO:0000256" key="2">
    <source>
        <dbReference type="ARBA" id="ARBA00023125"/>
    </source>
</evidence>
<protein>
    <recommendedName>
        <fullName evidence="5">HTH tetR-type domain-containing protein</fullName>
    </recommendedName>
</protein>
<dbReference type="KEGG" id="parq:DSM112329_00953"/>
<dbReference type="Pfam" id="PF00440">
    <property type="entry name" value="TetR_N"/>
    <property type="match status" value="2"/>
</dbReference>
<dbReference type="SUPFAM" id="SSF48498">
    <property type="entry name" value="Tetracyclin repressor-like, C-terminal domain"/>
    <property type="match status" value="1"/>
</dbReference>
<keyword evidence="2 4" id="KW-0238">DNA-binding</keyword>
<feature type="domain" description="HTH tetR-type" evidence="5">
    <location>
        <begin position="257"/>
        <end position="317"/>
    </location>
</feature>
<name>A0AAU7AQZ8_9ACTN</name>
<dbReference type="AlphaFoldDB" id="A0AAU7AQZ8"/>
<gene>
    <name evidence="6" type="ORF">DSM112329_00953</name>
</gene>
<feature type="domain" description="HTH tetR-type" evidence="5">
    <location>
        <begin position="16"/>
        <end position="76"/>
    </location>
</feature>
<dbReference type="InterPro" id="IPR036271">
    <property type="entry name" value="Tet_transcr_reg_TetR-rel_C_sf"/>
</dbReference>
<dbReference type="SUPFAM" id="SSF46689">
    <property type="entry name" value="Homeodomain-like"/>
    <property type="match status" value="2"/>
</dbReference>
<dbReference type="InterPro" id="IPR009057">
    <property type="entry name" value="Homeodomain-like_sf"/>
</dbReference>
<accession>A0AAU7AQZ8</accession>
<dbReference type="InterPro" id="IPR050109">
    <property type="entry name" value="HTH-type_TetR-like_transc_reg"/>
</dbReference>
<evidence type="ECO:0000256" key="3">
    <source>
        <dbReference type="ARBA" id="ARBA00023163"/>
    </source>
</evidence>